<feature type="region of interest" description="Disordered" evidence="1">
    <location>
        <begin position="66"/>
        <end position="107"/>
    </location>
</feature>
<reference evidence="2" key="1">
    <citation type="journal article" date="2020" name="G3 (Bethesda)">
        <title>High-Quality Assemblies for Three Invasive Social Wasps from the &lt;i&gt;Vespula&lt;/i&gt; Genus.</title>
        <authorList>
            <person name="Harrop T.W.R."/>
            <person name="Guhlin J."/>
            <person name="McLaughlin G.M."/>
            <person name="Permina E."/>
            <person name="Stockwell P."/>
            <person name="Gilligan J."/>
            <person name="Le Lec M.F."/>
            <person name="Gruber M.A.M."/>
            <person name="Quinn O."/>
            <person name="Lovegrove M."/>
            <person name="Duncan E.J."/>
            <person name="Remnant E.J."/>
            <person name="Van Eeckhoven J."/>
            <person name="Graham B."/>
            <person name="Knapp R.A."/>
            <person name="Langford K.W."/>
            <person name="Kronenberg Z."/>
            <person name="Press M.O."/>
            <person name="Eacker S.M."/>
            <person name="Wilson-Rankin E.E."/>
            <person name="Purcell J."/>
            <person name="Lester P.J."/>
            <person name="Dearden P.K."/>
        </authorList>
    </citation>
    <scope>NUCLEOTIDE SEQUENCE</scope>
    <source>
        <strain evidence="2">Volc-1</strain>
    </source>
</reference>
<dbReference type="EMBL" id="JACSDY010000015">
    <property type="protein sequence ID" value="KAF7406732.1"/>
    <property type="molecule type" value="Genomic_DNA"/>
</dbReference>
<dbReference type="AlphaFoldDB" id="A0A834KHP0"/>
<name>A0A834KHP0_VESPE</name>
<organism evidence="2 3">
    <name type="scientific">Vespula pensylvanica</name>
    <name type="common">Western yellow jacket</name>
    <name type="synonym">Wasp</name>
    <dbReference type="NCBI Taxonomy" id="30213"/>
    <lineage>
        <taxon>Eukaryota</taxon>
        <taxon>Metazoa</taxon>
        <taxon>Ecdysozoa</taxon>
        <taxon>Arthropoda</taxon>
        <taxon>Hexapoda</taxon>
        <taxon>Insecta</taxon>
        <taxon>Pterygota</taxon>
        <taxon>Neoptera</taxon>
        <taxon>Endopterygota</taxon>
        <taxon>Hymenoptera</taxon>
        <taxon>Apocrita</taxon>
        <taxon>Aculeata</taxon>
        <taxon>Vespoidea</taxon>
        <taxon>Vespidae</taxon>
        <taxon>Vespinae</taxon>
        <taxon>Vespula</taxon>
    </lineage>
</organism>
<feature type="compositionally biased region" description="Low complexity" evidence="1">
    <location>
        <begin position="68"/>
        <end position="100"/>
    </location>
</feature>
<protein>
    <submittedName>
        <fullName evidence="2">Uncharacterized protein</fullName>
    </submittedName>
</protein>
<accession>A0A834KHP0</accession>
<evidence type="ECO:0000313" key="2">
    <source>
        <dbReference type="EMBL" id="KAF7406732.1"/>
    </source>
</evidence>
<comment type="caution">
    <text evidence="2">The sequence shown here is derived from an EMBL/GenBank/DDBJ whole genome shotgun (WGS) entry which is preliminary data.</text>
</comment>
<evidence type="ECO:0000313" key="3">
    <source>
        <dbReference type="Proteomes" id="UP000600918"/>
    </source>
</evidence>
<evidence type="ECO:0000256" key="1">
    <source>
        <dbReference type="SAM" id="MobiDB-lite"/>
    </source>
</evidence>
<dbReference type="Proteomes" id="UP000600918">
    <property type="component" value="Unassembled WGS sequence"/>
</dbReference>
<keyword evidence="3" id="KW-1185">Reference proteome</keyword>
<sequence>MFAKLPRVKNVVRPSLIENDDSIMWKKLSENVRNRHEETFASGETLGILLNNSSTEFSLWYSETIKGSSPCNNSGSSSSSSSSRSSSSSMSSSSMSSNSSTNRRETATACISDVSKIQADVFLYIGPRTISTFTIN</sequence>
<proteinExistence type="predicted"/>
<gene>
    <name evidence="2" type="ORF">H0235_014388</name>
</gene>